<dbReference type="Proteomes" id="UP000552615">
    <property type="component" value="Unassembled WGS sequence"/>
</dbReference>
<dbReference type="GO" id="GO:0000155">
    <property type="term" value="F:phosphorelay sensor kinase activity"/>
    <property type="evidence" value="ECO:0007669"/>
    <property type="project" value="InterPro"/>
</dbReference>
<evidence type="ECO:0000256" key="11">
    <source>
        <dbReference type="ARBA" id="ARBA00022989"/>
    </source>
</evidence>
<dbReference type="InterPro" id="IPR050398">
    <property type="entry name" value="HssS/ArlS-like"/>
</dbReference>
<evidence type="ECO:0000256" key="13">
    <source>
        <dbReference type="ARBA" id="ARBA00023136"/>
    </source>
</evidence>
<evidence type="ECO:0000259" key="15">
    <source>
        <dbReference type="PROSITE" id="PS50109"/>
    </source>
</evidence>
<keyword evidence="7 14" id="KW-0812">Transmembrane</keyword>
<dbReference type="SMART" id="SM00387">
    <property type="entry name" value="HATPase_c"/>
    <property type="match status" value="1"/>
</dbReference>
<evidence type="ECO:0000256" key="1">
    <source>
        <dbReference type="ARBA" id="ARBA00000085"/>
    </source>
</evidence>
<dbReference type="InterPro" id="IPR036097">
    <property type="entry name" value="HisK_dim/P_sf"/>
</dbReference>
<dbReference type="RefSeq" id="WP_042723206.1">
    <property type="nucleotide sequence ID" value="NZ_JABBGF010000004.1"/>
</dbReference>
<keyword evidence="4" id="KW-1003">Cell membrane</keyword>
<reference evidence="16 17" key="1">
    <citation type="submission" date="2020-04" db="EMBL/GenBank/DDBJ databases">
        <title>Chryseobacterium sp. RJ-7-14 sp. nov., isolated from Jeju soil.</title>
        <authorList>
            <person name="Dahal R.H."/>
            <person name="Chaudhary D.K."/>
        </authorList>
    </citation>
    <scope>NUCLEOTIDE SEQUENCE [LARGE SCALE GENOMIC DNA]</scope>
    <source>
        <strain evidence="16 17">RJ-7-14</strain>
    </source>
</reference>
<evidence type="ECO:0000256" key="3">
    <source>
        <dbReference type="ARBA" id="ARBA00012438"/>
    </source>
</evidence>
<dbReference type="SMART" id="SM00388">
    <property type="entry name" value="HisKA"/>
    <property type="match status" value="1"/>
</dbReference>
<dbReference type="InterPro" id="IPR005467">
    <property type="entry name" value="His_kinase_dom"/>
</dbReference>
<evidence type="ECO:0000256" key="14">
    <source>
        <dbReference type="SAM" id="Phobius"/>
    </source>
</evidence>
<dbReference type="InterPro" id="IPR036890">
    <property type="entry name" value="HATPase_C_sf"/>
</dbReference>
<dbReference type="PANTHER" id="PTHR45528:SF1">
    <property type="entry name" value="SENSOR HISTIDINE KINASE CPXA"/>
    <property type="match status" value="1"/>
</dbReference>
<protein>
    <recommendedName>
        <fullName evidence="3">histidine kinase</fullName>
        <ecNumber evidence="3">2.7.13.3</ecNumber>
    </recommendedName>
</protein>
<dbReference type="EMBL" id="JABBGF010000004">
    <property type="protein sequence ID" value="NML59274.1"/>
    <property type="molecule type" value="Genomic_DNA"/>
</dbReference>
<comment type="subcellular location">
    <subcellularLocation>
        <location evidence="2">Cell membrane</location>
        <topology evidence="2">Multi-pass membrane protein</topology>
    </subcellularLocation>
</comment>
<feature type="domain" description="Histidine kinase" evidence="15">
    <location>
        <begin position="224"/>
        <end position="425"/>
    </location>
</feature>
<evidence type="ECO:0000256" key="8">
    <source>
        <dbReference type="ARBA" id="ARBA00022741"/>
    </source>
</evidence>
<dbReference type="Pfam" id="PF00512">
    <property type="entry name" value="HisKA"/>
    <property type="match status" value="1"/>
</dbReference>
<dbReference type="CDD" id="cd00082">
    <property type="entry name" value="HisKA"/>
    <property type="match status" value="1"/>
</dbReference>
<comment type="catalytic activity">
    <reaction evidence="1">
        <text>ATP + protein L-histidine = ADP + protein N-phospho-L-histidine.</text>
        <dbReference type="EC" id="2.7.13.3"/>
    </reaction>
</comment>
<accession>A0A7Y0FK52</accession>
<keyword evidence="11 14" id="KW-1133">Transmembrane helix</keyword>
<evidence type="ECO:0000256" key="2">
    <source>
        <dbReference type="ARBA" id="ARBA00004651"/>
    </source>
</evidence>
<dbReference type="GO" id="GO:0005886">
    <property type="term" value="C:plasma membrane"/>
    <property type="evidence" value="ECO:0007669"/>
    <property type="project" value="UniProtKB-SubCell"/>
</dbReference>
<name>A0A7Y0FK52_9FLAO</name>
<evidence type="ECO:0000256" key="6">
    <source>
        <dbReference type="ARBA" id="ARBA00022679"/>
    </source>
</evidence>
<feature type="transmembrane region" description="Helical" evidence="14">
    <location>
        <begin position="138"/>
        <end position="157"/>
    </location>
</feature>
<dbReference type="InterPro" id="IPR003594">
    <property type="entry name" value="HATPase_dom"/>
</dbReference>
<dbReference type="GO" id="GO:0005524">
    <property type="term" value="F:ATP binding"/>
    <property type="evidence" value="ECO:0007669"/>
    <property type="project" value="UniProtKB-KW"/>
</dbReference>
<keyword evidence="13 14" id="KW-0472">Membrane</keyword>
<evidence type="ECO:0000256" key="10">
    <source>
        <dbReference type="ARBA" id="ARBA00022840"/>
    </source>
</evidence>
<comment type="caution">
    <text evidence="16">The sequence shown here is derived from an EMBL/GenBank/DDBJ whole genome shotgun (WGS) entry which is preliminary data.</text>
</comment>
<dbReference type="Gene3D" id="3.30.565.10">
    <property type="entry name" value="Histidine kinase-like ATPase, C-terminal domain"/>
    <property type="match status" value="1"/>
</dbReference>
<keyword evidence="9 16" id="KW-0418">Kinase</keyword>
<dbReference type="SUPFAM" id="SSF47384">
    <property type="entry name" value="Homodimeric domain of signal transducing histidine kinase"/>
    <property type="match status" value="1"/>
</dbReference>
<dbReference type="SUPFAM" id="SSF55874">
    <property type="entry name" value="ATPase domain of HSP90 chaperone/DNA topoisomerase II/histidine kinase"/>
    <property type="match status" value="1"/>
</dbReference>
<evidence type="ECO:0000313" key="16">
    <source>
        <dbReference type="EMBL" id="NML59274.1"/>
    </source>
</evidence>
<dbReference type="Pfam" id="PF02518">
    <property type="entry name" value="HATPase_c"/>
    <property type="match status" value="1"/>
</dbReference>
<keyword evidence="5" id="KW-0597">Phosphoprotein</keyword>
<keyword evidence="10" id="KW-0067">ATP-binding</keyword>
<proteinExistence type="predicted"/>
<evidence type="ECO:0000256" key="7">
    <source>
        <dbReference type="ARBA" id="ARBA00022692"/>
    </source>
</evidence>
<feature type="transmembrane region" description="Helical" evidence="14">
    <location>
        <begin position="12"/>
        <end position="34"/>
    </location>
</feature>
<evidence type="ECO:0000256" key="5">
    <source>
        <dbReference type="ARBA" id="ARBA00022553"/>
    </source>
</evidence>
<sequence>MGRVNGLLNKTLLYYTFLATFVLLLSAPFFYLVMEKLYTDDVDEAIYLRKKEFEIDHLKTIRSSDIHIWNRFNRDVRIIPDTISGNRKNKIIQETIFDEVVPEWEPYRVLYSDVKIEGKPYVLKIQLNLVESEDLIKAIIYVYLVILGGMLLVIFFITRFIANRLWKPFYETLQLIDKFNIEQQSLPSFNKTGTKEFDQLNTGIEKMIVSNVKSYNSQKSFTQNASHELQTPLAIFQSKLDLLLQDTSLTQQQSVVLQSLYEASLRLSRINKNLLLLTKIENRQYAEVSTFTVNELVNDVIGYFEEQAENKNLRIEIEENAIIEINANRVLTEILINNLILNAIRHNLENGNITILIEDAKFSIINTGIYKELDNAILFKRFGKATTDTRSSGLGLAIVKEIVEQYKWDIKYEFKNNLHCFTVLF</sequence>
<keyword evidence="17" id="KW-1185">Reference proteome</keyword>
<evidence type="ECO:0000256" key="9">
    <source>
        <dbReference type="ARBA" id="ARBA00022777"/>
    </source>
</evidence>
<dbReference type="PROSITE" id="PS50109">
    <property type="entry name" value="HIS_KIN"/>
    <property type="match status" value="1"/>
</dbReference>
<dbReference type="AlphaFoldDB" id="A0A7Y0FK52"/>
<keyword evidence="6" id="KW-0808">Transferase</keyword>
<organism evidence="16 17">
    <name type="scientific">Chryseobacterium cheonjiense</name>
    <dbReference type="NCBI Taxonomy" id="2728845"/>
    <lineage>
        <taxon>Bacteria</taxon>
        <taxon>Pseudomonadati</taxon>
        <taxon>Bacteroidota</taxon>
        <taxon>Flavobacteriia</taxon>
        <taxon>Flavobacteriales</taxon>
        <taxon>Weeksellaceae</taxon>
        <taxon>Chryseobacterium group</taxon>
        <taxon>Chryseobacterium</taxon>
    </lineage>
</organism>
<keyword evidence="12" id="KW-0902">Two-component regulatory system</keyword>
<dbReference type="CDD" id="cd00075">
    <property type="entry name" value="HATPase"/>
    <property type="match status" value="1"/>
</dbReference>
<evidence type="ECO:0000313" key="17">
    <source>
        <dbReference type="Proteomes" id="UP000552615"/>
    </source>
</evidence>
<keyword evidence="8" id="KW-0547">Nucleotide-binding</keyword>
<dbReference type="PANTHER" id="PTHR45528">
    <property type="entry name" value="SENSOR HISTIDINE KINASE CPXA"/>
    <property type="match status" value="1"/>
</dbReference>
<evidence type="ECO:0000256" key="4">
    <source>
        <dbReference type="ARBA" id="ARBA00022475"/>
    </source>
</evidence>
<dbReference type="InterPro" id="IPR003661">
    <property type="entry name" value="HisK_dim/P_dom"/>
</dbReference>
<dbReference type="Gene3D" id="1.10.287.130">
    <property type="match status" value="1"/>
</dbReference>
<dbReference type="EC" id="2.7.13.3" evidence="3"/>
<evidence type="ECO:0000256" key="12">
    <source>
        <dbReference type="ARBA" id="ARBA00023012"/>
    </source>
</evidence>
<gene>
    <name evidence="16" type="ORF">HHL20_18260</name>
</gene>